<dbReference type="FunFam" id="3.30.70.120:FF:000006">
    <property type="entry name" value="GTP cyclohydrolase 1 type 2 homolog"/>
    <property type="match status" value="1"/>
</dbReference>
<dbReference type="Gene3D" id="3.30.70.120">
    <property type="match status" value="1"/>
</dbReference>
<organism evidence="7 8">
    <name type="scientific">Jilunia laotingensis</name>
    <dbReference type="NCBI Taxonomy" id="2763675"/>
    <lineage>
        <taxon>Bacteria</taxon>
        <taxon>Pseudomonadati</taxon>
        <taxon>Bacteroidota</taxon>
        <taxon>Bacteroidia</taxon>
        <taxon>Bacteroidales</taxon>
        <taxon>Bacteroidaceae</taxon>
        <taxon>Jilunia</taxon>
    </lineage>
</organism>
<evidence type="ECO:0000256" key="1">
    <source>
        <dbReference type="ARBA" id="ARBA00006964"/>
    </source>
</evidence>
<keyword evidence="8" id="KW-1185">Reference proteome</keyword>
<dbReference type="PIRSF" id="PIRSF037489">
    <property type="entry name" value="UCP037489_NIF3_YqfO"/>
    <property type="match status" value="1"/>
</dbReference>
<dbReference type="SUPFAM" id="SSF102705">
    <property type="entry name" value="NIF3 (NGG1p interacting factor 3)-like"/>
    <property type="match status" value="1"/>
</dbReference>
<evidence type="ECO:0000313" key="7">
    <source>
        <dbReference type="EMBL" id="MBC8594419.1"/>
    </source>
</evidence>
<dbReference type="Gene3D" id="3.40.1390.30">
    <property type="entry name" value="NIF3 (NGG1p interacting factor 3)-like"/>
    <property type="match status" value="1"/>
</dbReference>
<gene>
    <name evidence="7" type="ORF">H8744_14470</name>
</gene>
<reference evidence="7" key="1">
    <citation type="submission" date="2020-08" db="EMBL/GenBank/DDBJ databases">
        <title>Genome public.</title>
        <authorList>
            <person name="Liu C."/>
            <person name="Sun Q."/>
        </authorList>
    </citation>
    <scope>NUCLEOTIDE SEQUENCE</scope>
    <source>
        <strain evidence="7">N12</strain>
    </source>
</reference>
<dbReference type="Pfam" id="PF01784">
    <property type="entry name" value="DUF34_NIF3"/>
    <property type="match status" value="1"/>
</dbReference>
<name>A0A926IQK6_9BACT</name>
<evidence type="ECO:0000313" key="8">
    <source>
        <dbReference type="Proteomes" id="UP000651085"/>
    </source>
</evidence>
<feature type="binding site" evidence="6">
    <location>
        <position position="65"/>
    </location>
    <ligand>
        <name>a divalent metal cation</name>
        <dbReference type="ChEBI" id="CHEBI:60240"/>
        <label>1</label>
    </ligand>
</feature>
<dbReference type="InterPro" id="IPR015867">
    <property type="entry name" value="N-reg_PII/ATP_PRibTrfase_C"/>
</dbReference>
<dbReference type="Proteomes" id="UP000651085">
    <property type="component" value="Unassembled WGS sequence"/>
</dbReference>
<feature type="binding site" evidence="6">
    <location>
        <position position="327"/>
    </location>
    <ligand>
        <name>a divalent metal cation</name>
        <dbReference type="ChEBI" id="CHEBI:60240"/>
        <label>1</label>
    </ligand>
</feature>
<dbReference type="GO" id="GO:0046872">
    <property type="term" value="F:metal ion binding"/>
    <property type="evidence" value="ECO:0007669"/>
    <property type="project" value="UniProtKB-UniRule"/>
</dbReference>
<dbReference type="EMBL" id="JACRTF010000001">
    <property type="protein sequence ID" value="MBC8594419.1"/>
    <property type="molecule type" value="Genomic_DNA"/>
</dbReference>
<keyword evidence="4 5" id="KW-0479">Metal-binding</keyword>
<dbReference type="GO" id="GO:0005737">
    <property type="term" value="C:cytoplasm"/>
    <property type="evidence" value="ECO:0007669"/>
    <property type="project" value="TreeGrafter"/>
</dbReference>
<dbReference type="FunFam" id="3.40.1390.30:FF:000001">
    <property type="entry name" value="GTP cyclohydrolase 1 type 2"/>
    <property type="match status" value="1"/>
</dbReference>
<accession>A0A926IQK6</accession>
<proteinExistence type="inferred from homology"/>
<dbReference type="InterPro" id="IPR002678">
    <property type="entry name" value="DUF34/NIF3"/>
</dbReference>
<comment type="caution">
    <text evidence="7">The sequence shown here is derived from an EMBL/GenBank/DDBJ whole genome shotgun (WGS) entry which is preliminary data.</text>
</comment>
<evidence type="ECO:0000256" key="2">
    <source>
        <dbReference type="ARBA" id="ARBA00011643"/>
    </source>
</evidence>
<dbReference type="NCBIfam" id="TIGR00486">
    <property type="entry name" value="YbgI_SA1388"/>
    <property type="match status" value="1"/>
</dbReference>
<dbReference type="InterPro" id="IPR036069">
    <property type="entry name" value="DUF34/NIF3_sf"/>
</dbReference>
<dbReference type="AlphaFoldDB" id="A0A926IQK6"/>
<comment type="subunit">
    <text evidence="2">Homohexamer.</text>
</comment>
<evidence type="ECO:0000256" key="6">
    <source>
        <dbReference type="PIRSR" id="PIRSR602678-1"/>
    </source>
</evidence>
<feature type="binding site" evidence="6">
    <location>
        <position position="103"/>
    </location>
    <ligand>
        <name>a divalent metal cation</name>
        <dbReference type="ChEBI" id="CHEBI:60240"/>
        <label>1</label>
    </ligand>
</feature>
<dbReference type="PANTHER" id="PTHR13799">
    <property type="entry name" value="NGG1 INTERACTING FACTOR 3"/>
    <property type="match status" value="1"/>
</dbReference>
<feature type="binding site" evidence="6">
    <location>
        <position position="64"/>
    </location>
    <ligand>
        <name>a divalent metal cation</name>
        <dbReference type="ChEBI" id="CHEBI:60240"/>
        <label>2</label>
    </ligand>
</feature>
<protein>
    <recommendedName>
        <fullName evidence="3 5">GTP cyclohydrolase 1 type 2 homolog</fullName>
    </recommendedName>
</protein>
<evidence type="ECO:0000256" key="5">
    <source>
        <dbReference type="PIRNR" id="PIRNR037489"/>
    </source>
</evidence>
<dbReference type="InterPro" id="IPR017221">
    <property type="entry name" value="DUF34/NIF3_bac"/>
</dbReference>
<dbReference type="RefSeq" id="WP_262435510.1">
    <property type="nucleotide sequence ID" value="NZ_JACRTF010000001.1"/>
</dbReference>
<feature type="binding site" evidence="6">
    <location>
        <position position="331"/>
    </location>
    <ligand>
        <name>a divalent metal cation</name>
        <dbReference type="ChEBI" id="CHEBI:60240"/>
        <label>1</label>
    </ligand>
</feature>
<dbReference type="PANTHER" id="PTHR13799:SF14">
    <property type="entry name" value="GTP CYCLOHYDROLASE 1 TYPE 2 HOMOLOG"/>
    <property type="match status" value="1"/>
</dbReference>
<sequence>MKIKEIVSALERFAPLPLQDGFDNAGLQIGLTDAEATGALLCLDVTEAVLDEAIVSGLNLVISHHPLIFKGYKSITGKDYIERCIFKAIKNDIVIYSAHTNLDNVSEGVNFKIAEKIGLKNVRILEPKENCLVKLVTFVPLAQAEMVRNALFSVGCGHIGNYDSCSYNIEGEGTFRAQEGANPFSGTIGELHNEKEVRIETIFPVYKRGEVIRALISAHPYEEPAFDIYPLQNSWIQVGAGIIGELEAPESELEFLKRIKKIFEVGCLKHNKLTGREIQTVALCGGAGAFLLPLAIRNRADVFITGEIKYHDYFGHESDILIAEIGHYESEQYTKEIFYSIIRGLFPNFTLQLSKVNTNPIKYL</sequence>
<comment type="similarity">
    <text evidence="1 5">Belongs to the GTP cyclohydrolase I type 2/NIF3 family.</text>
</comment>
<evidence type="ECO:0000256" key="3">
    <source>
        <dbReference type="ARBA" id="ARBA00022112"/>
    </source>
</evidence>
<evidence type="ECO:0000256" key="4">
    <source>
        <dbReference type="ARBA" id="ARBA00022723"/>
    </source>
</evidence>